<feature type="domain" description="Rhodopsin" evidence="7">
    <location>
        <begin position="35"/>
        <end position="282"/>
    </location>
</feature>
<name>A0A0N0NHN2_9EURO</name>
<comment type="caution">
    <text evidence="8">The sequence shown here is derived from an EMBL/GenBank/DDBJ whole genome shotgun (WGS) entry which is preliminary data.</text>
</comment>
<sequence>MAEQDVKVNLFISRQGQSALLWIEVVAALGFVAFRTWIQFRHNKKLFSNDYLILVAMVLHFVSAIISQLMIPPMYDVQEYLAYMLVGQQPPGDFTSRMLLYLKYQFTVLITFWCTLWAVKISLLLFFWRMFDSLHTRMRIFWYIMMFVVASTLLTTIFLQLFACGSPSAFFKLGEEGCSSDREIYLSNLVFLFSAGTDIACDVLLIIIPFPLLWKLQVNDRQKVILVVIFLLPLIPICFGILRLVFCNPTSGTVNVVKFTFYSMLENTAAIITGCLPSLRLFFLQKSGATTRGTAGYTHSAGMGGRGGSHTYGNASAHGLDTKKSIFSSVTATLTGHQSDKSGHIPLTDIGENGRLSEESRSRILGKGEAEAAGNGGRSSLPMQVVVTREFSVNDEELRHSSRGAESYGDEERGHGHGVGKAW</sequence>
<dbReference type="GeneID" id="28734077"/>
<evidence type="ECO:0000259" key="7">
    <source>
        <dbReference type="Pfam" id="PF20684"/>
    </source>
</evidence>
<proteinExistence type="inferred from homology"/>
<reference evidence="8 9" key="1">
    <citation type="submission" date="2015-06" db="EMBL/GenBank/DDBJ databases">
        <title>Draft genome of the ant-associated black yeast Phialophora attae CBS 131958.</title>
        <authorList>
            <person name="Moreno L.F."/>
            <person name="Stielow B.J."/>
            <person name="de Hoog S."/>
            <person name="Vicente V.A."/>
            <person name="Weiss V.A."/>
            <person name="de Vries M."/>
            <person name="Cruz L.M."/>
            <person name="Souza E.M."/>
        </authorList>
    </citation>
    <scope>NUCLEOTIDE SEQUENCE [LARGE SCALE GENOMIC DNA]</scope>
    <source>
        <strain evidence="8 9">CBS 131958</strain>
    </source>
</reference>
<evidence type="ECO:0000313" key="9">
    <source>
        <dbReference type="Proteomes" id="UP000038010"/>
    </source>
</evidence>
<dbReference type="STRING" id="1664694.A0A0N0NHN2"/>
<dbReference type="VEuPathDB" id="FungiDB:AB675_2242"/>
<accession>A0A0N0NHN2</accession>
<dbReference type="InterPro" id="IPR049326">
    <property type="entry name" value="Rhodopsin_dom_fungi"/>
</dbReference>
<dbReference type="EMBL" id="LFJN01000048">
    <property type="protein sequence ID" value="KPI34881.1"/>
    <property type="molecule type" value="Genomic_DNA"/>
</dbReference>
<dbReference type="Pfam" id="PF20684">
    <property type="entry name" value="Fung_rhodopsin"/>
    <property type="match status" value="1"/>
</dbReference>
<feature type="region of interest" description="Disordered" evidence="6">
    <location>
        <begin position="336"/>
        <end position="361"/>
    </location>
</feature>
<keyword evidence="3" id="KW-1133">Transmembrane helix</keyword>
<evidence type="ECO:0000256" key="1">
    <source>
        <dbReference type="ARBA" id="ARBA00004141"/>
    </source>
</evidence>
<comment type="similarity">
    <text evidence="5">Belongs to the SAT4 family.</text>
</comment>
<dbReference type="RefSeq" id="XP_017994844.1">
    <property type="nucleotide sequence ID" value="XM_018142197.1"/>
</dbReference>
<keyword evidence="4" id="KW-0472">Membrane</keyword>
<evidence type="ECO:0000256" key="2">
    <source>
        <dbReference type="ARBA" id="ARBA00022692"/>
    </source>
</evidence>
<protein>
    <recommendedName>
        <fullName evidence="7">Rhodopsin domain-containing protein</fullName>
    </recommendedName>
</protein>
<dbReference type="OrthoDB" id="4491776at2759"/>
<dbReference type="PANTHER" id="PTHR33048:SF47">
    <property type="entry name" value="INTEGRAL MEMBRANE PROTEIN-RELATED"/>
    <property type="match status" value="1"/>
</dbReference>
<evidence type="ECO:0000256" key="6">
    <source>
        <dbReference type="SAM" id="MobiDB-lite"/>
    </source>
</evidence>
<dbReference type="PANTHER" id="PTHR33048">
    <property type="entry name" value="PTH11-LIKE INTEGRAL MEMBRANE PROTEIN (AFU_ORTHOLOGUE AFUA_5G11245)"/>
    <property type="match status" value="1"/>
</dbReference>
<dbReference type="InterPro" id="IPR052337">
    <property type="entry name" value="SAT4-like"/>
</dbReference>
<comment type="subcellular location">
    <subcellularLocation>
        <location evidence="1">Membrane</location>
        <topology evidence="1">Multi-pass membrane protein</topology>
    </subcellularLocation>
</comment>
<evidence type="ECO:0000313" key="8">
    <source>
        <dbReference type="EMBL" id="KPI34881.1"/>
    </source>
</evidence>
<dbReference type="GO" id="GO:0016020">
    <property type="term" value="C:membrane"/>
    <property type="evidence" value="ECO:0007669"/>
    <property type="project" value="UniProtKB-SubCell"/>
</dbReference>
<dbReference type="Proteomes" id="UP000038010">
    <property type="component" value="Unassembled WGS sequence"/>
</dbReference>
<dbReference type="AlphaFoldDB" id="A0A0N0NHN2"/>
<feature type="region of interest" description="Disordered" evidence="6">
    <location>
        <begin position="395"/>
        <end position="423"/>
    </location>
</feature>
<evidence type="ECO:0000256" key="3">
    <source>
        <dbReference type="ARBA" id="ARBA00022989"/>
    </source>
</evidence>
<evidence type="ECO:0000256" key="4">
    <source>
        <dbReference type="ARBA" id="ARBA00023136"/>
    </source>
</evidence>
<keyword evidence="9" id="KW-1185">Reference proteome</keyword>
<evidence type="ECO:0000256" key="5">
    <source>
        <dbReference type="ARBA" id="ARBA00038359"/>
    </source>
</evidence>
<organism evidence="8 9">
    <name type="scientific">Cyphellophora attinorum</name>
    <dbReference type="NCBI Taxonomy" id="1664694"/>
    <lineage>
        <taxon>Eukaryota</taxon>
        <taxon>Fungi</taxon>
        <taxon>Dikarya</taxon>
        <taxon>Ascomycota</taxon>
        <taxon>Pezizomycotina</taxon>
        <taxon>Eurotiomycetes</taxon>
        <taxon>Chaetothyriomycetidae</taxon>
        <taxon>Chaetothyriales</taxon>
        <taxon>Cyphellophoraceae</taxon>
        <taxon>Cyphellophora</taxon>
    </lineage>
</organism>
<gene>
    <name evidence="8" type="ORF">AB675_2242</name>
</gene>
<keyword evidence="2" id="KW-0812">Transmembrane</keyword>